<evidence type="ECO:0000313" key="1">
    <source>
        <dbReference type="EMBL" id="AYD44750.1"/>
    </source>
</evidence>
<proteinExistence type="predicted"/>
<organism evidence="1 2">
    <name type="scientific">Yersinia rochesterensis</name>
    <dbReference type="NCBI Taxonomy" id="1604335"/>
    <lineage>
        <taxon>Bacteria</taxon>
        <taxon>Pseudomonadati</taxon>
        <taxon>Pseudomonadota</taxon>
        <taxon>Gammaproteobacteria</taxon>
        <taxon>Enterobacterales</taxon>
        <taxon>Yersiniaceae</taxon>
        <taxon>Yersinia</taxon>
    </lineage>
</organism>
<accession>A0A8D4SSW1</accession>
<dbReference type="AlphaFoldDB" id="A0A8D4SSW1"/>
<protein>
    <recommendedName>
        <fullName evidence="3">Lipoprotein</fullName>
    </recommendedName>
</protein>
<dbReference type="PROSITE" id="PS51257">
    <property type="entry name" value="PROKAR_LIPOPROTEIN"/>
    <property type="match status" value="1"/>
</dbReference>
<evidence type="ECO:0000313" key="2">
    <source>
        <dbReference type="Proteomes" id="UP000265864"/>
    </source>
</evidence>
<dbReference type="Proteomes" id="UP000265864">
    <property type="component" value="Chromosome"/>
</dbReference>
<gene>
    <name evidence="1" type="ORF">DXZ79_14245</name>
</gene>
<evidence type="ECO:0008006" key="3">
    <source>
        <dbReference type="Google" id="ProtNLM"/>
    </source>
</evidence>
<dbReference type="GeneID" id="82551906"/>
<dbReference type="RefSeq" id="WP_120011369.1">
    <property type="nucleotide sequence ID" value="NZ_CP032482.1"/>
</dbReference>
<reference evidence="1 2" key="1">
    <citation type="submission" date="2018-09" db="EMBL/GenBank/DDBJ databases">
        <title>Yersinia kristensenii subsp. rochesterensis subsp. nov., Isolated from Human Feces.</title>
        <authorList>
            <person name="Cunningham S.A."/>
            <person name="Jeraldo P."/>
            <person name="Patel R."/>
        </authorList>
    </citation>
    <scope>NUCLEOTIDE SEQUENCE [LARGE SCALE GENOMIC DNA]</scope>
    <source>
        <strain evidence="1 2">ATCC BAA-2637</strain>
    </source>
</reference>
<name>A0A8D4SSW1_9GAMM</name>
<dbReference type="EMBL" id="CP032482">
    <property type="protein sequence ID" value="AYD44750.1"/>
    <property type="molecule type" value="Genomic_DNA"/>
</dbReference>
<sequence length="123" mass="13544">MKRLFLLVAISVLLSGCETTPQQLRGSKPAATFESSKHADILAPCFIRNFEEKTYAGAPVVTSVKPLTNGLTISIVDNYEFVDVINSDSITKITLYSAIFNKPTAWRSQSRTNEVISDIKSCL</sequence>